<gene>
    <name evidence="2" type="ORF">D3872_18085</name>
</gene>
<keyword evidence="1" id="KW-1133">Transmembrane helix</keyword>
<organism evidence="2 3">
    <name type="scientific">Massilia cavernae</name>
    <dbReference type="NCBI Taxonomy" id="2320864"/>
    <lineage>
        <taxon>Bacteria</taxon>
        <taxon>Pseudomonadati</taxon>
        <taxon>Pseudomonadota</taxon>
        <taxon>Betaproteobacteria</taxon>
        <taxon>Burkholderiales</taxon>
        <taxon>Oxalobacteraceae</taxon>
        <taxon>Telluria group</taxon>
        <taxon>Massilia</taxon>
    </lineage>
</organism>
<protein>
    <submittedName>
        <fullName evidence="2">Uncharacterized protein</fullName>
    </submittedName>
</protein>
<dbReference type="AlphaFoldDB" id="A0A418XH01"/>
<reference evidence="2 3" key="1">
    <citation type="submission" date="2018-09" db="EMBL/GenBank/DDBJ databases">
        <authorList>
            <person name="Zhu H."/>
        </authorList>
    </citation>
    <scope>NUCLEOTIDE SEQUENCE [LARGE SCALE GENOMIC DNA]</scope>
    <source>
        <strain evidence="2 3">K1S02-61</strain>
    </source>
</reference>
<comment type="caution">
    <text evidence="2">The sequence shown here is derived from an EMBL/GenBank/DDBJ whole genome shotgun (WGS) entry which is preliminary data.</text>
</comment>
<evidence type="ECO:0000313" key="3">
    <source>
        <dbReference type="Proteomes" id="UP000284006"/>
    </source>
</evidence>
<dbReference type="Proteomes" id="UP000284006">
    <property type="component" value="Unassembled WGS sequence"/>
</dbReference>
<evidence type="ECO:0000256" key="1">
    <source>
        <dbReference type="SAM" id="Phobius"/>
    </source>
</evidence>
<keyword evidence="1" id="KW-0472">Membrane</keyword>
<accession>A0A418XH01</accession>
<proteinExistence type="predicted"/>
<evidence type="ECO:0000313" key="2">
    <source>
        <dbReference type="EMBL" id="RJG11750.1"/>
    </source>
</evidence>
<feature type="transmembrane region" description="Helical" evidence="1">
    <location>
        <begin position="45"/>
        <end position="62"/>
    </location>
</feature>
<keyword evidence="1" id="KW-0812">Transmembrane</keyword>
<name>A0A418XH01_9BURK</name>
<keyword evidence="3" id="KW-1185">Reference proteome</keyword>
<sequence>MKYVIVLAVVFLLLSSMMGRASKKGKLNEQANKAVTGLANAMRYLVYALMIVMAIALVIFTYHEFM</sequence>
<dbReference type="EMBL" id="QYUP01000138">
    <property type="protein sequence ID" value="RJG11750.1"/>
    <property type="molecule type" value="Genomic_DNA"/>
</dbReference>
<dbReference type="RefSeq" id="WP_119812114.1">
    <property type="nucleotide sequence ID" value="NZ_QYUP01000138.1"/>
</dbReference>
<dbReference type="OrthoDB" id="8759165at2"/>